<evidence type="ECO:0000256" key="10">
    <source>
        <dbReference type="SAM" id="Phobius"/>
    </source>
</evidence>
<dbReference type="GO" id="GO:0005886">
    <property type="term" value="C:plasma membrane"/>
    <property type="evidence" value="ECO:0007669"/>
    <property type="project" value="UniProtKB-SubCell"/>
</dbReference>
<dbReference type="GO" id="GO:0004984">
    <property type="term" value="F:olfactory receptor activity"/>
    <property type="evidence" value="ECO:0007669"/>
    <property type="project" value="InterPro"/>
</dbReference>
<dbReference type="Proteomes" id="UP000694872">
    <property type="component" value="Unplaced"/>
</dbReference>
<dbReference type="PANTHER" id="PTHR21137:SF35">
    <property type="entry name" value="ODORANT RECEPTOR 19A-RELATED"/>
    <property type="match status" value="1"/>
</dbReference>
<keyword evidence="9" id="KW-0807">Transducer</keyword>
<protein>
    <submittedName>
        <fullName evidence="11">Odorant receptor 19b</fullName>
    </submittedName>
</protein>
<organism evidence="11">
    <name type="scientific">Papilio xuthus</name>
    <name type="common">Asian swallowtail butterfly</name>
    <dbReference type="NCBI Taxonomy" id="66420"/>
    <lineage>
        <taxon>Eukaryota</taxon>
        <taxon>Metazoa</taxon>
        <taxon>Ecdysozoa</taxon>
        <taxon>Arthropoda</taxon>
        <taxon>Hexapoda</taxon>
        <taxon>Insecta</taxon>
        <taxon>Pterygota</taxon>
        <taxon>Neoptera</taxon>
        <taxon>Endopterygota</taxon>
        <taxon>Lepidoptera</taxon>
        <taxon>Glossata</taxon>
        <taxon>Ditrysia</taxon>
        <taxon>Papilionoidea</taxon>
        <taxon>Papilionidae</taxon>
        <taxon>Papilioninae</taxon>
        <taxon>Papilio</taxon>
    </lineage>
</organism>
<feature type="transmembrane region" description="Helical" evidence="10">
    <location>
        <begin position="93"/>
        <end position="114"/>
    </location>
</feature>
<evidence type="ECO:0000256" key="9">
    <source>
        <dbReference type="ARBA" id="ARBA00023224"/>
    </source>
</evidence>
<dbReference type="GO" id="GO:0007165">
    <property type="term" value="P:signal transduction"/>
    <property type="evidence" value="ECO:0007669"/>
    <property type="project" value="UniProtKB-KW"/>
</dbReference>
<evidence type="ECO:0000256" key="5">
    <source>
        <dbReference type="ARBA" id="ARBA00022725"/>
    </source>
</evidence>
<dbReference type="KEGG" id="pxu:106125058"/>
<dbReference type="GO" id="GO:0005549">
    <property type="term" value="F:odorant binding"/>
    <property type="evidence" value="ECO:0007669"/>
    <property type="project" value="InterPro"/>
</dbReference>
<dbReference type="InterPro" id="IPR004117">
    <property type="entry name" value="7tm6_olfct_rcpt"/>
</dbReference>
<keyword evidence="6 10" id="KW-1133">Transmembrane helix</keyword>
<evidence type="ECO:0000256" key="4">
    <source>
        <dbReference type="ARBA" id="ARBA00022692"/>
    </source>
</evidence>
<sequence>MVHWVSLSTVAMDCIAVGFYMQAQLQLQMLKYNFMHLADPEDEINDEDNDTFGVKIYRDLESTRFENLFRRRLIMCIKRQQLIVWLVDEVESIFGSSMVLQFLVMAWIICMTVYKIIGLNVMSAEFVTMIVYLGCVLLQLLLFCYYGTQLKYESEYVNQSIYECDWPAVSPRLRRPLLIMMERCYRPIAPCIAYVVPMSLDTFISIVKSAYSLYTFLDQS</sequence>
<name>A0AAJ7EHI4_PAPXU</name>
<evidence type="ECO:0000256" key="3">
    <source>
        <dbReference type="ARBA" id="ARBA00022606"/>
    </source>
</evidence>
<evidence type="ECO:0000256" key="8">
    <source>
        <dbReference type="ARBA" id="ARBA00023170"/>
    </source>
</evidence>
<dbReference type="GeneID" id="106125058"/>
<keyword evidence="8 11" id="KW-0675">Receptor</keyword>
<dbReference type="AlphaFoldDB" id="A0AAJ7EHI4"/>
<keyword evidence="5" id="KW-0552">Olfaction</keyword>
<proteinExistence type="predicted"/>
<dbReference type="RefSeq" id="XP_013177597.1">
    <property type="nucleotide sequence ID" value="XM_013322143.1"/>
</dbReference>
<evidence type="ECO:0000256" key="2">
    <source>
        <dbReference type="ARBA" id="ARBA00022475"/>
    </source>
</evidence>
<gene>
    <name evidence="11" type="primary">LOC106125058</name>
</gene>
<dbReference type="PANTHER" id="PTHR21137">
    <property type="entry name" value="ODORANT RECEPTOR"/>
    <property type="match status" value="1"/>
</dbReference>
<evidence type="ECO:0000256" key="6">
    <source>
        <dbReference type="ARBA" id="ARBA00022989"/>
    </source>
</evidence>
<feature type="transmembrane region" description="Helical" evidence="10">
    <location>
        <begin position="126"/>
        <end position="148"/>
    </location>
</feature>
<evidence type="ECO:0000256" key="7">
    <source>
        <dbReference type="ARBA" id="ARBA00023136"/>
    </source>
</evidence>
<keyword evidence="2" id="KW-1003">Cell membrane</keyword>
<keyword evidence="7 10" id="KW-0472">Membrane</keyword>
<dbReference type="Pfam" id="PF02949">
    <property type="entry name" value="7tm_6"/>
    <property type="match status" value="1"/>
</dbReference>
<keyword evidence="3" id="KW-0716">Sensory transduction</keyword>
<accession>A0AAJ7EHI4</accession>
<evidence type="ECO:0000313" key="11">
    <source>
        <dbReference type="RefSeq" id="XP_013177597.1"/>
    </source>
</evidence>
<keyword evidence="4 10" id="KW-0812">Transmembrane</keyword>
<evidence type="ECO:0000256" key="1">
    <source>
        <dbReference type="ARBA" id="ARBA00004651"/>
    </source>
</evidence>
<comment type="subcellular location">
    <subcellularLocation>
        <location evidence="1">Cell membrane</location>
        <topology evidence="1">Multi-pass membrane protein</topology>
    </subcellularLocation>
</comment>
<reference evidence="11" key="1">
    <citation type="submission" date="2025-08" db="UniProtKB">
        <authorList>
            <consortium name="RefSeq"/>
        </authorList>
    </citation>
    <scope>IDENTIFICATION</scope>
</reference>